<dbReference type="EMBL" id="JAJSOF020000003">
    <property type="protein sequence ID" value="KAJ4450386.1"/>
    <property type="molecule type" value="Genomic_DNA"/>
</dbReference>
<keyword evidence="2" id="KW-1185">Reference proteome</keyword>
<reference evidence="1 2" key="1">
    <citation type="journal article" date="2022" name="Allergy">
        <title>Genome assembly and annotation of Periplaneta americana reveal a comprehensive cockroach allergen profile.</title>
        <authorList>
            <person name="Wang L."/>
            <person name="Xiong Q."/>
            <person name="Saelim N."/>
            <person name="Wang L."/>
            <person name="Nong W."/>
            <person name="Wan A.T."/>
            <person name="Shi M."/>
            <person name="Liu X."/>
            <person name="Cao Q."/>
            <person name="Hui J.H.L."/>
            <person name="Sookrung N."/>
            <person name="Leung T.F."/>
            <person name="Tungtrongchitr A."/>
            <person name="Tsui S.K.W."/>
        </authorList>
    </citation>
    <scope>NUCLEOTIDE SEQUENCE [LARGE SCALE GENOMIC DNA]</scope>
    <source>
        <strain evidence="1">PWHHKU_190912</strain>
    </source>
</reference>
<name>A0ABQ8TUK1_PERAM</name>
<gene>
    <name evidence="1" type="ORF">ANN_01807</name>
</gene>
<evidence type="ECO:0000313" key="1">
    <source>
        <dbReference type="EMBL" id="KAJ4450386.1"/>
    </source>
</evidence>
<evidence type="ECO:0008006" key="3">
    <source>
        <dbReference type="Google" id="ProtNLM"/>
    </source>
</evidence>
<organism evidence="1 2">
    <name type="scientific">Periplaneta americana</name>
    <name type="common">American cockroach</name>
    <name type="synonym">Blatta americana</name>
    <dbReference type="NCBI Taxonomy" id="6978"/>
    <lineage>
        <taxon>Eukaryota</taxon>
        <taxon>Metazoa</taxon>
        <taxon>Ecdysozoa</taxon>
        <taxon>Arthropoda</taxon>
        <taxon>Hexapoda</taxon>
        <taxon>Insecta</taxon>
        <taxon>Pterygota</taxon>
        <taxon>Neoptera</taxon>
        <taxon>Polyneoptera</taxon>
        <taxon>Dictyoptera</taxon>
        <taxon>Blattodea</taxon>
        <taxon>Blattoidea</taxon>
        <taxon>Blattidae</taxon>
        <taxon>Blattinae</taxon>
        <taxon>Periplaneta</taxon>
    </lineage>
</organism>
<dbReference type="Proteomes" id="UP001148838">
    <property type="component" value="Unassembled WGS sequence"/>
</dbReference>
<comment type="caution">
    <text evidence="1">The sequence shown here is derived from an EMBL/GenBank/DDBJ whole genome shotgun (WGS) entry which is preliminary data.</text>
</comment>
<protein>
    <recommendedName>
        <fullName evidence="3">Reverse transcriptase domain-containing protein</fullName>
    </recommendedName>
</protein>
<accession>A0ABQ8TUK1</accession>
<sequence length="175" mass="19549">MFRPQYRIQTSFIRQKQRQVYLCCTELSPLLLNFALEYAIRKVQDNTQGLELNGSHQLLVYADDVSMLGENPQAIRICYLASECDEGDNDGEMSPGSSTDSYPAFARKGVEGKPREKPQPEKQGTGIILLSSTKEIGKGFGYNFLTPWLGFGLLTSEGEVLITMMYRSAYGVSVQ</sequence>
<proteinExistence type="predicted"/>
<evidence type="ECO:0000313" key="2">
    <source>
        <dbReference type="Proteomes" id="UP001148838"/>
    </source>
</evidence>